<keyword evidence="1" id="KW-1133">Transmembrane helix</keyword>
<accession>D3FZR9</accession>
<sequence>MYYLEFLFVPIIIIYILMGIDYPLRVGRNKYIKYKGFKDILYVLYSGVYFLITLFLTVIIGLTVGSVMPELLGEFLGLLAAIVAAGGFLALNISMVMKRSELTAVLYEANEKEFDIE</sequence>
<organism evidence="2 3">
    <name type="scientific">Alkalihalophilus pseudofirmus (strain ATCC BAA-2126 / JCM 17055 / OF4)</name>
    <name type="common">Bacillus pseudofirmus</name>
    <dbReference type="NCBI Taxonomy" id="398511"/>
    <lineage>
        <taxon>Bacteria</taxon>
        <taxon>Bacillati</taxon>
        <taxon>Bacillota</taxon>
        <taxon>Bacilli</taxon>
        <taxon>Bacillales</taxon>
        <taxon>Bacillaceae</taxon>
        <taxon>Alkalihalophilus</taxon>
    </lineage>
</organism>
<proteinExistence type="predicted"/>
<evidence type="ECO:0000313" key="2">
    <source>
        <dbReference type="EMBL" id="ADC49311.1"/>
    </source>
</evidence>
<evidence type="ECO:0000256" key="1">
    <source>
        <dbReference type="SAM" id="Phobius"/>
    </source>
</evidence>
<dbReference type="STRING" id="398511.BpOF4_06255"/>
<gene>
    <name evidence="2" type="ordered locus">BpOF4_06255</name>
</gene>
<keyword evidence="1" id="KW-0472">Membrane</keyword>
<feature type="transmembrane region" description="Helical" evidence="1">
    <location>
        <begin position="40"/>
        <end position="63"/>
    </location>
</feature>
<keyword evidence="3" id="KW-1185">Reference proteome</keyword>
<keyword evidence="1" id="KW-0812">Transmembrane</keyword>
<dbReference type="HOGENOM" id="CLU_2080056_0_0_9"/>
<name>D3FZR9_ALKPO</name>
<feature type="transmembrane region" description="Helical" evidence="1">
    <location>
        <begin position="75"/>
        <end position="93"/>
    </location>
</feature>
<protein>
    <submittedName>
        <fullName evidence="2">Uncharacterized protein</fullName>
    </submittedName>
</protein>
<dbReference type="KEGG" id="bpf:BpOF4_06255"/>
<evidence type="ECO:0000313" key="3">
    <source>
        <dbReference type="Proteomes" id="UP000001544"/>
    </source>
</evidence>
<dbReference type="EMBL" id="CP001878">
    <property type="protein sequence ID" value="ADC49311.1"/>
    <property type="molecule type" value="Genomic_DNA"/>
</dbReference>
<dbReference type="Proteomes" id="UP000001544">
    <property type="component" value="Chromosome"/>
</dbReference>
<dbReference type="AlphaFoldDB" id="D3FZR9"/>
<dbReference type="RefSeq" id="WP_012960584.1">
    <property type="nucleotide sequence ID" value="NC_013791.2"/>
</dbReference>
<reference evidence="2 3" key="1">
    <citation type="journal article" date="2011" name="Environ. Microbiol.">
        <title>Genome of alkaliphilic Bacillus pseudofirmus OF4 reveals adaptations that support the ability to grow in an external pH range from 7.5 to 11.4.</title>
        <authorList>
            <person name="Janto B."/>
            <person name="Ahmed A."/>
            <person name="Ito M."/>
            <person name="Liu J."/>
            <person name="Hicks D.B."/>
            <person name="Pagni S."/>
            <person name="Fackelmayer O.J."/>
            <person name="Smith T.A."/>
            <person name="Earl J."/>
            <person name="Elbourne L.D."/>
            <person name="Hassan K."/>
            <person name="Paulsen I.T."/>
            <person name="Kolsto A.B."/>
            <person name="Tourasse N.J."/>
            <person name="Ehrlich G.D."/>
            <person name="Boissy R."/>
            <person name="Ivey D.M."/>
            <person name="Li G."/>
            <person name="Xue Y."/>
            <person name="Ma Y."/>
            <person name="Hu F.Z."/>
            <person name="Krulwich T.A."/>
        </authorList>
    </citation>
    <scope>NUCLEOTIDE SEQUENCE [LARGE SCALE GENOMIC DNA]</scope>
    <source>
        <strain evidence="3">ATCC BAA-2126 / JCM 17055 / OF4</strain>
    </source>
</reference>
<feature type="transmembrane region" description="Helical" evidence="1">
    <location>
        <begin position="6"/>
        <end position="24"/>
    </location>
</feature>